<dbReference type="InterPro" id="IPR001128">
    <property type="entry name" value="Cyt_P450"/>
</dbReference>
<dbReference type="GeneID" id="25281221"/>
<keyword evidence="8" id="KW-0812">Transmembrane</keyword>
<feature type="binding site" description="axial binding residue" evidence="7">
    <location>
        <position position="444"/>
    </location>
    <ligand>
        <name>heme</name>
        <dbReference type="ChEBI" id="CHEBI:30413"/>
    </ligand>
    <ligandPart>
        <name>Fe</name>
        <dbReference type="ChEBI" id="CHEBI:18248"/>
    </ligandPart>
</feature>
<dbReference type="PANTHER" id="PTHR46300">
    <property type="entry name" value="P450, PUTATIVE (EUROFUNG)-RELATED-RELATED"/>
    <property type="match status" value="1"/>
</dbReference>
<dbReference type="InterPro" id="IPR036396">
    <property type="entry name" value="Cyt_P450_sf"/>
</dbReference>
<accession>A0A072PGG2</accession>
<dbReference type="InterPro" id="IPR002401">
    <property type="entry name" value="Cyt_P450_E_grp-I"/>
</dbReference>
<dbReference type="Gene3D" id="1.10.630.10">
    <property type="entry name" value="Cytochrome P450"/>
    <property type="match status" value="1"/>
</dbReference>
<evidence type="ECO:0000256" key="1">
    <source>
        <dbReference type="ARBA" id="ARBA00001971"/>
    </source>
</evidence>
<dbReference type="InterPro" id="IPR050364">
    <property type="entry name" value="Cytochrome_P450_fung"/>
</dbReference>
<dbReference type="GO" id="GO:0004497">
    <property type="term" value="F:monooxygenase activity"/>
    <property type="evidence" value="ECO:0007669"/>
    <property type="project" value="UniProtKB-KW"/>
</dbReference>
<evidence type="ECO:0000256" key="5">
    <source>
        <dbReference type="ARBA" id="ARBA00023004"/>
    </source>
</evidence>
<sequence>MALGTVIPAVGAAVLAFLLYAVMFIGRREKGLPPGPPTVPVIGNLHQIPTKGSYLKFTEWSKTYGGLFSLKLGSGTGIVLTDRRLVKQLVDKKSGIYSNRPHSYVSHNLITGGDHVLIAHYGKVWQRYRKVIHQHFMESIVMKDHLPLQQAEASQLLYDYLTNPADHMWHPKRYTNSIACGTIWGVRSPTADTSHMKRLYELMEHWSVVMEPGNTPPVDVFPFLHWIPESVFGNWRTRASDVGDAMNSLYNDMLTGLEKRREKIGPKFSFMDRVLDQKEKLELTRHQLYFLGGTMMEGASDTSSSIILAAVQAFVKWPEVMRKAQKEIDSVMGEERSPVWDDYARLPYIAATVKEAHRWRPVVPLAFPHAVDEDDWIDGFKIPKGSVIFINAWGMHHDSDRFPNPDVFDPDHYKGVTALASELAQSVNPDDRDHYGYGAGRRLCPGIHLAERNLFLAIAKLLWAFDFKPGKDAQGKDTIPDTSPTSGYSEGFLVCAKPYELDVKVRSEKRKETIMKEYEAAKRDYFTDFDVEA</sequence>
<dbReference type="GO" id="GO:0005506">
    <property type="term" value="F:iron ion binding"/>
    <property type="evidence" value="ECO:0007669"/>
    <property type="project" value="InterPro"/>
</dbReference>
<keyword evidence="6" id="KW-0503">Monooxygenase</keyword>
<dbReference type="GO" id="GO:0020037">
    <property type="term" value="F:heme binding"/>
    <property type="evidence" value="ECO:0007669"/>
    <property type="project" value="InterPro"/>
</dbReference>
<reference evidence="9 10" key="1">
    <citation type="submission" date="2013-03" db="EMBL/GenBank/DDBJ databases">
        <title>The Genome Sequence of Exophiala aquamarina CBS 119918.</title>
        <authorList>
            <consortium name="The Broad Institute Genomics Platform"/>
            <person name="Cuomo C."/>
            <person name="de Hoog S."/>
            <person name="Gorbushina A."/>
            <person name="Walker B."/>
            <person name="Young S.K."/>
            <person name="Zeng Q."/>
            <person name="Gargeya S."/>
            <person name="Fitzgerald M."/>
            <person name="Haas B."/>
            <person name="Abouelleil A."/>
            <person name="Allen A.W."/>
            <person name="Alvarado L."/>
            <person name="Arachchi H.M."/>
            <person name="Berlin A.M."/>
            <person name="Chapman S.B."/>
            <person name="Gainer-Dewar J."/>
            <person name="Goldberg J."/>
            <person name="Griggs A."/>
            <person name="Gujja S."/>
            <person name="Hansen M."/>
            <person name="Howarth C."/>
            <person name="Imamovic A."/>
            <person name="Ireland A."/>
            <person name="Larimer J."/>
            <person name="McCowan C."/>
            <person name="Murphy C."/>
            <person name="Pearson M."/>
            <person name="Poon T.W."/>
            <person name="Priest M."/>
            <person name="Roberts A."/>
            <person name="Saif S."/>
            <person name="Shea T."/>
            <person name="Sisk P."/>
            <person name="Sykes S."/>
            <person name="Wortman J."/>
            <person name="Nusbaum C."/>
            <person name="Birren B."/>
        </authorList>
    </citation>
    <scope>NUCLEOTIDE SEQUENCE [LARGE SCALE GENOMIC DNA]</scope>
    <source>
        <strain evidence="9 10">CBS 119918</strain>
    </source>
</reference>
<evidence type="ECO:0000256" key="2">
    <source>
        <dbReference type="ARBA" id="ARBA00010617"/>
    </source>
</evidence>
<comment type="cofactor">
    <cofactor evidence="1 7">
        <name>heme</name>
        <dbReference type="ChEBI" id="CHEBI:30413"/>
    </cofactor>
</comment>
<evidence type="ECO:0000256" key="6">
    <source>
        <dbReference type="ARBA" id="ARBA00023033"/>
    </source>
</evidence>
<feature type="transmembrane region" description="Helical" evidence="8">
    <location>
        <begin position="6"/>
        <end position="25"/>
    </location>
</feature>
<dbReference type="CDD" id="cd11065">
    <property type="entry name" value="CYP64-like"/>
    <property type="match status" value="1"/>
</dbReference>
<keyword evidence="4" id="KW-0560">Oxidoreductase</keyword>
<dbReference type="OrthoDB" id="1103324at2759"/>
<evidence type="ECO:0008006" key="11">
    <source>
        <dbReference type="Google" id="ProtNLM"/>
    </source>
</evidence>
<keyword evidence="10" id="KW-1185">Reference proteome</keyword>
<dbReference type="GO" id="GO:0016705">
    <property type="term" value="F:oxidoreductase activity, acting on paired donors, with incorporation or reduction of molecular oxygen"/>
    <property type="evidence" value="ECO:0007669"/>
    <property type="project" value="InterPro"/>
</dbReference>
<gene>
    <name evidence="9" type="ORF">A1O9_06304</name>
</gene>
<name>A0A072PGG2_9EURO</name>
<dbReference type="HOGENOM" id="CLU_001570_2_1_1"/>
<evidence type="ECO:0000256" key="4">
    <source>
        <dbReference type="ARBA" id="ARBA00023002"/>
    </source>
</evidence>
<keyword evidence="7" id="KW-0349">Heme</keyword>
<evidence type="ECO:0000313" key="9">
    <source>
        <dbReference type="EMBL" id="KEF58378.1"/>
    </source>
</evidence>
<dbReference type="PANTHER" id="PTHR46300:SF2">
    <property type="entry name" value="CYTOCHROME P450 MONOOXYGENASE ALNH-RELATED"/>
    <property type="match status" value="1"/>
</dbReference>
<dbReference type="PRINTS" id="PR00463">
    <property type="entry name" value="EP450I"/>
</dbReference>
<proteinExistence type="inferred from homology"/>
<keyword evidence="5 7" id="KW-0408">Iron</keyword>
<evidence type="ECO:0000256" key="3">
    <source>
        <dbReference type="ARBA" id="ARBA00022723"/>
    </source>
</evidence>
<comment type="similarity">
    <text evidence="2">Belongs to the cytochrome P450 family.</text>
</comment>
<evidence type="ECO:0000313" key="10">
    <source>
        <dbReference type="Proteomes" id="UP000027920"/>
    </source>
</evidence>
<dbReference type="STRING" id="1182545.A0A072PGG2"/>
<protein>
    <recommendedName>
        <fullName evidence="11">Cytochrome P450 oxidoreductase</fullName>
    </recommendedName>
</protein>
<dbReference type="Proteomes" id="UP000027920">
    <property type="component" value="Unassembled WGS sequence"/>
</dbReference>
<comment type="caution">
    <text evidence="9">The sequence shown here is derived from an EMBL/GenBank/DDBJ whole genome shotgun (WGS) entry which is preliminary data.</text>
</comment>
<dbReference type="Pfam" id="PF00067">
    <property type="entry name" value="p450"/>
    <property type="match status" value="1"/>
</dbReference>
<dbReference type="AlphaFoldDB" id="A0A072PGG2"/>
<organism evidence="9 10">
    <name type="scientific">Exophiala aquamarina CBS 119918</name>
    <dbReference type="NCBI Taxonomy" id="1182545"/>
    <lineage>
        <taxon>Eukaryota</taxon>
        <taxon>Fungi</taxon>
        <taxon>Dikarya</taxon>
        <taxon>Ascomycota</taxon>
        <taxon>Pezizomycotina</taxon>
        <taxon>Eurotiomycetes</taxon>
        <taxon>Chaetothyriomycetidae</taxon>
        <taxon>Chaetothyriales</taxon>
        <taxon>Herpotrichiellaceae</taxon>
        <taxon>Exophiala</taxon>
    </lineage>
</organism>
<dbReference type="PRINTS" id="PR00385">
    <property type="entry name" value="P450"/>
</dbReference>
<dbReference type="RefSeq" id="XP_013260968.1">
    <property type="nucleotide sequence ID" value="XM_013405514.1"/>
</dbReference>
<keyword evidence="3 7" id="KW-0479">Metal-binding</keyword>
<evidence type="ECO:0000256" key="8">
    <source>
        <dbReference type="SAM" id="Phobius"/>
    </source>
</evidence>
<keyword evidence="8" id="KW-1133">Transmembrane helix</keyword>
<dbReference type="EMBL" id="AMGV01000004">
    <property type="protein sequence ID" value="KEF58378.1"/>
    <property type="molecule type" value="Genomic_DNA"/>
</dbReference>
<keyword evidence="8" id="KW-0472">Membrane</keyword>
<dbReference type="SUPFAM" id="SSF48264">
    <property type="entry name" value="Cytochrome P450"/>
    <property type="match status" value="1"/>
</dbReference>
<evidence type="ECO:0000256" key="7">
    <source>
        <dbReference type="PIRSR" id="PIRSR602401-1"/>
    </source>
</evidence>
<dbReference type="VEuPathDB" id="FungiDB:A1O9_06304"/>